<feature type="region of interest" description="Disordered" evidence="2">
    <location>
        <begin position="422"/>
        <end position="454"/>
    </location>
</feature>
<dbReference type="Proteomes" id="UP000036681">
    <property type="component" value="Unplaced"/>
</dbReference>
<feature type="compositionally biased region" description="Basic and acidic residues" evidence="2">
    <location>
        <begin position="493"/>
        <end position="502"/>
    </location>
</feature>
<reference evidence="4" key="1">
    <citation type="submission" date="2023-03" db="UniProtKB">
        <authorList>
            <consortium name="WormBaseParasite"/>
        </authorList>
    </citation>
    <scope>IDENTIFICATION</scope>
</reference>
<keyword evidence="3" id="KW-1185">Reference proteome</keyword>
<keyword evidence="1" id="KW-0175">Coiled coil</keyword>
<feature type="region of interest" description="Disordered" evidence="2">
    <location>
        <begin position="471"/>
        <end position="502"/>
    </location>
</feature>
<dbReference type="WBParaSite" id="ALUE_0000653601-mRNA-1">
    <property type="protein sequence ID" value="ALUE_0000653601-mRNA-1"/>
    <property type="gene ID" value="ALUE_0000653601"/>
</dbReference>
<feature type="coiled-coil region" evidence="1">
    <location>
        <begin position="68"/>
        <end position="102"/>
    </location>
</feature>
<organism evidence="3 4">
    <name type="scientific">Ascaris lumbricoides</name>
    <name type="common">Giant roundworm</name>
    <dbReference type="NCBI Taxonomy" id="6252"/>
    <lineage>
        <taxon>Eukaryota</taxon>
        <taxon>Metazoa</taxon>
        <taxon>Ecdysozoa</taxon>
        <taxon>Nematoda</taxon>
        <taxon>Chromadorea</taxon>
        <taxon>Rhabditida</taxon>
        <taxon>Spirurina</taxon>
        <taxon>Ascaridomorpha</taxon>
        <taxon>Ascaridoidea</taxon>
        <taxon>Ascarididae</taxon>
        <taxon>Ascaris</taxon>
    </lineage>
</organism>
<evidence type="ECO:0000256" key="1">
    <source>
        <dbReference type="SAM" id="Coils"/>
    </source>
</evidence>
<feature type="region of interest" description="Disordered" evidence="2">
    <location>
        <begin position="326"/>
        <end position="346"/>
    </location>
</feature>
<name>A0A9J2PA11_ASCLU</name>
<evidence type="ECO:0000313" key="3">
    <source>
        <dbReference type="Proteomes" id="UP000036681"/>
    </source>
</evidence>
<evidence type="ECO:0000256" key="2">
    <source>
        <dbReference type="SAM" id="MobiDB-lite"/>
    </source>
</evidence>
<accession>A0A9J2PA11</accession>
<protein>
    <submittedName>
        <fullName evidence="4">Uncharacterized protein</fullName>
    </submittedName>
</protein>
<sequence>MSSACNRISMNLDAIAGGSEIDEETWLVEPPKTDSSTQSSGHIIEWLQGAAANVDYKTRTALSRTLASQAARRKKKKAEKLLQKLQLEKLQLSEIRETLTDEENLSKQRYHRAPLRDLTVPEADAGSPRTEHRLRNSLELENADIESGHHLSTMAASAVITPKSDSESDDEFFDAASDLALASLSEHGIAEPRPTEKIKPISPRLNSLAECVEPPASNAGYQVMVVVRGVKTKSVNVLRSPRSLEMANGASPKVTPRANTARIAPTIMNKSLSHSPRDEKSIRSSAPLVSKAHSLTNPDLRDIEQIAEMQEIGAVYCSSLREEVMQRQRKTSTQSDSSNTPLSRPRMCPLLSSTLLGAGKGLSHPINRQTGKEKGHPGANAGNVMLYITSSPETGPSSAHSTKSNPAMASSRSVDFFVEAQGAPSAPHPTTHVSRLPTPLRRPGGTMRSMIPTPTSRISVPKVAVRGLAGGSTPSLAPFDTRRPADETQSECGRNEWADECF</sequence>
<dbReference type="AlphaFoldDB" id="A0A9J2PA11"/>
<evidence type="ECO:0000313" key="4">
    <source>
        <dbReference type="WBParaSite" id="ALUE_0000653601-mRNA-1"/>
    </source>
</evidence>
<proteinExistence type="predicted"/>
<feature type="compositionally biased region" description="Polar residues" evidence="2">
    <location>
        <begin position="331"/>
        <end position="342"/>
    </location>
</feature>